<dbReference type="OrthoDB" id="5971732at2759"/>
<dbReference type="Proteomes" id="UP000507470">
    <property type="component" value="Unassembled WGS sequence"/>
</dbReference>
<dbReference type="EMBL" id="CACVKT020002309">
    <property type="protein sequence ID" value="CAC5377303.1"/>
    <property type="molecule type" value="Genomic_DNA"/>
</dbReference>
<reference evidence="1 2" key="1">
    <citation type="submission" date="2020-06" db="EMBL/GenBank/DDBJ databases">
        <authorList>
            <person name="Li R."/>
            <person name="Bekaert M."/>
        </authorList>
    </citation>
    <scope>NUCLEOTIDE SEQUENCE [LARGE SCALE GENOMIC DNA]</scope>
    <source>
        <strain evidence="2">wild</strain>
    </source>
</reference>
<sequence length="198" mass="22356">MYGNASPAGHYKTVTQWLRDQSTPEVETPEGNILNVFDNEQVIGRKNQIKPGSKTEMSIITNKGFIALSSDDHDDCLQVKPQLKPLQVLKSIQADSTGLSTEQNKKLVTAVNEVMDQSSPRYVQYERDHYEQLFYFIDNAIEDVIKEQETEGQHITDTIDITAARQSLEELMVQCSCGKWNGLKKITCDGCKQRDGLK</sequence>
<gene>
    <name evidence="1" type="ORF">MCOR_13625</name>
</gene>
<protein>
    <submittedName>
        <fullName evidence="1">Uncharacterized protein</fullName>
    </submittedName>
</protein>
<evidence type="ECO:0000313" key="1">
    <source>
        <dbReference type="EMBL" id="CAC5377303.1"/>
    </source>
</evidence>
<dbReference type="AlphaFoldDB" id="A0A6J8B1E0"/>
<accession>A0A6J8B1E0</accession>
<organism evidence="1 2">
    <name type="scientific">Mytilus coruscus</name>
    <name type="common">Sea mussel</name>
    <dbReference type="NCBI Taxonomy" id="42192"/>
    <lineage>
        <taxon>Eukaryota</taxon>
        <taxon>Metazoa</taxon>
        <taxon>Spiralia</taxon>
        <taxon>Lophotrochozoa</taxon>
        <taxon>Mollusca</taxon>
        <taxon>Bivalvia</taxon>
        <taxon>Autobranchia</taxon>
        <taxon>Pteriomorphia</taxon>
        <taxon>Mytilida</taxon>
        <taxon>Mytiloidea</taxon>
        <taxon>Mytilidae</taxon>
        <taxon>Mytilinae</taxon>
        <taxon>Mytilus</taxon>
    </lineage>
</organism>
<evidence type="ECO:0000313" key="2">
    <source>
        <dbReference type="Proteomes" id="UP000507470"/>
    </source>
</evidence>
<name>A0A6J8B1E0_MYTCO</name>
<keyword evidence="2" id="KW-1185">Reference proteome</keyword>
<proteinExistence type="predicted"/>